<dbReference type="Pfam" id="PF14175">
    <property type="entry name" value="YaaC"/>
    <property type="match status" value="1"/>
</dbReference>
<dbReference type="EMBL" id="LAZR01002697">
    <property type="protein sequence ID" value="KKN26745.1"/>
    <property type="molecule type" value="Genomic_DNA"/>
</dbReference>
<accession>A0A0F9P4H7</accession>
<protein>
    <submittedName>
        <fullName evidence="1">Uncharacterized protein</fullName>
    </submittedName>
</protein>
<organism evidence="1">
    <name type="scientific">marine sediment metagenome</name>
    <dbReference type="NCBI Taxonomy" id="412755"/>
    <lineage>
        <taxon>unclassified sequences</taxon>
        <taxon>metagenomes</taxon>
        <taxon>ecological metagenomes</taxon>
    </lineage>
</organism>
<sequence>MKRVKDKLDLYGEAKVFKRENFKIYFKPSTISQYIQTVIKIQNTGGYDEFYPIDKNELATFMLLVDSNFNINNLKYERSKNKVESISKIVANYGNSGYNLLENIPKVIDTNKPLLLFYGIEQLSSYYTNLHLNFTEKNEKIPNEVKSKIRTHGISSHNFNNINPDISLTELLEKKIKLKKIGICSKFFITFKKKLIEHFSNNIEISLKDLFINLFREKNSALKDNYESIVFPPKIIEKFYEKYGNEPNLDINSPILTIYLISFLFSHICRYKMDIWQKLLRNEKNIFSYYVSYFINYGRYYFLKILFNKIFNNERDFRIRTKPILPYIGSIYSKEDFYFSDYDGFF</sequence>
<dbReference type="AlphaFoldDB" id="A0A0F9P4H7"/>
<evidence type="ECO:0000313" key="1">
    <source>
        <dbReference type="EMBL" id="KKN26745.1"/>
    </source>
</evidence>
<reference evidence="1" key="1">
    <citation type="journal article" date="2015" name="Nature">
        <title>Complex archaea that bridge the gap between prokaryotes and eukaryotes.</title>
        <authorList>
            <person name="Spang A."/>
            <person name="Saw J.H."/>
            <person name="Jorgensen S.L."/>
            <person name="Zaremba-Niedzwiedzka K."/>
            <person name="Martijn J."/>
            <person name="Lind A.E."/>
            <person name="van Eijk R."/>
            <person name="Schleper C."/>
            <person name="Guy L."/>
            <person name="Ettema T.J."/>
        </authorList>
    </citation>
    <scope>NUCLEOTIDE SEQUENCE</scope>
</reference>
<proteinExistence type="predicted"/>
<gene>
    <name evidence="1" type="ORF">LCGC14_0871530</name>
</gene>
<dbReference type="InterPro" id="IPR026988">
    <property type="entry name" value="YaaC-like"/>
</dbReference>
<comment type="caution">
    <text evidence="1">The sequence shown here is derived from an EMBL/GenBank/DDBJ whole genome shotgun (WGS) entry which is preliminary data.</text>
</comment>
<name>A0A0F9P4H7_9ZZZZ</name>